<dbReference type="GeneID" id="94369095"/>
<dbReference type="Gene3D" id="3.40.630.30">
    <property type="match status" value="1"/>
</dbReference>
<proteinExistence type="predicted"/>
<evidence type="ECO:0008006" key="3">
    <source>
        <dbReference type="Google" id="ProtNLM"/>
    </source>
</evidence>
<organism evidence="1 2">
    <name type="scientific">Mesonia mobilis</name>
    <dbReference type="NCBI Taxonomy" id="369791"/>
    <lineage>
        <taxon>Bacteria</taxon>
        <taxon>Pseudomonadati</taxon>
        <taxon>Bacteroidota</taxon>
        <taxon>Flavobacteriia</taxon>
        <taxon>Flavobacteriales</taxon>
        <taxon>Flavobacteriaceae</taxon>
        <taxon>Mesonia</taxon>
    </lineage>
</organism>
<dbReference type="RefSeq" id="WP_051191246.1">
    <property type="nucleotide sequence ID" value="NZ_BMWY01000003.1"/>
</dbReference>
<accession>A0ABQ3BPU4</accession>
<protein>
    <recommendedName>
        <fullName evidence="3">N-acetyltransferase domain-containing protein</fullName>
    </recommendedName>
</protein>
<dbReference type="Proteomes" id="UP000615593">
    <property type="component" value="Unassembled WGS sequence"/>
</dbReference>
<evidence type="ECO:0000313" key="2">
    <source>
        <dbReference type="Proteomes" id="UP000615593"/>
    </source>
</evidence>
<dbReference type="EMBL" id="BMWY01000003">
    <property type="protein sequence ID" value="GGZ53758.1"/>
    <property type="molecule type" value="Genomic_DNA"/>
</dbReference>
<reference evidence="2" key="1">
    <citation type="journal article" date="2019" name="Int. J. Syst. Evol. Microbiol.">
        <title>The Global Catalogue of Microorganisms (GCM) 10K type strain sequencing project: providing services to taxonomists for standard genome sequencing and annotation.</title>
        <authorList>
            <consortium name="The Broad Institute Genomics Platform"/>
            <consortium name="The Broad Institute Genome Sequencing Center for Infectious Disease"/>
            <person name="Wu L."/>
            <person name="Ma J."/>
        </authorList>
    </citation>
    <scope>NUCLEOTIDE SEQUENCE [LARGE SCALE GENOMIC DNA]</scope>
    <source>
        <strain evidence="2">KCTC 12708</strain>
    </source>
</reference>
<sequence>MDKEVIIDRVAEILKETPASMQIVKKGGDRDARFKYLARHMVEKAIAKDALILSSNEMGIAIVLRNSTSKTGFFKETIENIKLVLNVTGFKNVSTILKNQKYIKNQRPANEDYLYCWFWGISKDARGADTQVGKEMKDEFLRRAHLYNLPLYAETQTRRNTIVYQKFGFDLFHTWEREDGKTMYFMKYDPTKHEDKYTK</sequence>
<gene>
    <name evidence="1" type="ORF">GCM10008088_14290</name>
</gene>
<comment type="caution">
    <text evidence="1">The sequence shown here is derived from an EMBL/GenBank/DDBJ whole genome shotgun (WGS) entry which is preliminary data.</text>
</comment>
<keyword evidence="2" id="KW-1185">Reference proteome</keyword>
<evidence type="ECO:0000313" key="1">
    <source>
        <dbReference type="EMBL" id="GGZ53758.1"/>
    </source>
</evidence>
<name>A0ABQ3BPU4_9FLAO</name>